<dbReference type="GO" id="GO:0003723">
    <property type="term" value="F:RNA binding"/>
    <property type="evidence" value="ECO:0007669"/>
    <property type="project" value="UniProtKB-UniRule"/>
</dbReference>
<dbReference type="PANTHER" id="PTHR47765">
    <property type="entry name" value="3'-5' EXONUCLEASE DOMAIN-CONTAINING PROTEIN"/>
    <property type="match status" value="1"/>
</dbReference>
<evidence type="ECO:0000313" key="5">
    <source>
        <dbReference type="EMBL" id="KAJ8606628.1"/>
    </source>
</evidence>
<dbReference type="SUPFAM" id="SSF53098">
    <property type="entry name" value="Ribonuclease H-like"/>
    <property type="match status" value="1"/>
</dbReference>
<keyword evidence="3" id="KW-0732">Signal</keyword>
<dbReference type="CDD" id="cd06141">
    <property type="entry name" value="WRN_exo"/>
    <property type="match status" value="1"/>
</dbReference>
<feature type="compositionally biased region" description="Basic and acidic residues" evidence="2">
    <location>
        <begin position="304"/>
        <end position="314"/>
    </location>
</feature>
<dbReference type="SMART" id="SM00360">
    <property type="entry name" value="RRM"/>
    <property type="match status" value="1"/>
</dbReference>
<proteinExistence type="predicted"/>
<evidence type="ECO:0000313" key="6">
    <source>
        <dbReference type="Proteomes" id="UP001230188"/>
    </source>
</evidence>
<dbReference type="Proteomes" id="UP001230188">
    <property type="component" value="Unassembled WGS sequence"/>
</dbReference>
<feature type="region of interest" description="Disordered" evidence="2">
    <location>
        <begin position="298"/>
        <end position="331"/>
    </location>
</feature>
<dbReference type="CDD" id="cd00590">
    <property type="entry name" value="RRM_SF"/>
    <property type="match status" value="1"/>
</dbReference>
<sequence>MFIVNILVGAIVAGRSQGSGDVYTTVNHCRRQELIRCRDEYEKCMRESGGPAGEGYPALMCACSDQYYGICVRRAGCAAALMSECVDTLEKWGCEDSSVCGLNCMGNNDNNNLIDEDAAHMLSVNNYGHNFLRFTVCFRKHDERSLDHFSMILMERCSGDLFQECPYWVPPETTTAIAISRNVSMLRMEFCVYSSSDNDYRCLSEPRPREFYGTEVLFPDSVDVGLPPVDNVDFGAGKSDIHAFFSGALSVELPMRRGCNRGFAFVEFTSEAQLEAALDRNGEELRGRKLRISRKSADWTGKSGDGRLGSDKKSSSRQSLPAGSAYQETRSAPVADDSTVVVAHVVDEIAVVDESAVVVNVGVCRLKLGPVAAGVVDVAKEDIGSLPPFSSICRVEVASTVAEAIAGVRALRERLDSGACTFETFDGTISALGFDTETKPVFRKGQAPNKVALVQLAARDLVVLFRLSLYECPKQLKLLLEDGEVLKVGCGAASDASDLKARIPGLRPRGYVDVDKLVAARFPNVKRCGLRGAVAACGNMALSKGQSTANWELRAMKPAMISYAANDAVAGLFLFAHVLSSDYIAPQSKDARRGISRGDTPPTTTPRRTRSPPLGMKQDQK</sequence>
<keyword evidence="1" id="KW-0694">RNA-binding</keyword>
<dbReference type="GO" id="GO:0006139">
    <property type="term" value="P:nucleobase-containing compound metabolic process"/>
    <property type="evidence" value="ECO:0007669"/>
    <property type="project" value="InterPro"/>
</dbReference>
<dbReference type="Pfam" id="PF01612">
    <property type="entry name" value="DNA_pol_A_exo1"/>
    <property type="match status" value="1"/>
</dbReference>
<dbReference type="PANTHER" id="PTHR47765:SF2">
    <property type="entry name" value="EXONUCLEASE MUT-7 HOMOLOG"/>
    <property type="match status" value="1"/>
</dbReference>
<dbReference type="EMBL" id="JAQMWT010000262">
    <property type="protein sequence ID" value="KAJ8606628.1"/>
    <property type="molecule type" value="Genomic_DNA"/>
</dbReference>
<feature type="compositionally biased region" description="Polar residues" evidence="2">
    <location>
        <begin position="316"/>
        <end position="330"/>
    </location>
</feature>
<dbReference type="InterPro" id="IPR052408">
    <property type="entry name" value="Exonuclease_MUT-7-like"/>
</dbReference>
<dbReference type="InterPro" id="IPR036397">
    <property type="entry name" value="RNaseH_sf"/>
</dbReference>
<evidence type="ECO:0000256" key="2">
    <source>
        <dbReference type="SAM" id="MobiDB-lite"/>
    </source>
</evidence>
<dbReference type="Pfam" id="PF00076">
    <property type="entry name" value="RRM_1"/>
    <property type="match status" value="1"/>
</dbReference>
<evidence type="ECO:0000256" key="1">
    <source>
        <dbReference type="PROSITE-ProRule" id="PRU00176"/>
    </source>
</evidence>
<keyword evidence="6" id="KW-1185">Reference proteome</keyword>
<dbReference type="InterPro" id="IPR012677">
    <property type="entry name" value="Nucleotide-bd_a/b_plait_sf"/>
</dbReference>
<evidence type="ECO:0000259" key="4">
    <source>
        <dbReference type="PROSITE" id="PS50102"/>
    </source>
</evidence>
<accession>A0AAD7UHE2</accession>
<dbReference type="GO" id="GO:0008408">
    <property type="term" value="F:3'-5' exonuclease activity"/>
    <property type="evidence" value="ECO:0007669"/>
    <property type="project" value="InterPro"/>
</dbReference>
<feature type="signal peptide" evidence="3">
    <location>
        <begin position="1"/>
        <end position="18"/>
    </location>
</feature>
<dbReference type="AlphaFoldDB" id="A0AAD7UHE2"/>
<dbReference type="InterPro" id="IPR002562">
    <property type="entry name" value="3'-5'_exonuclease_dom"/>
</dbReference>
<dbReference type="SUPFAM" id="SSF54928">
    <property type="entry name" value="RNA-binding domain, RBD"/>
    <property type="match status" value="1"/>
</dbReference>
<organism evidence="5 6">
    <name type="scientific">Chrysophaeum taylorii</name>
    <dbReference type="NCBI Taxonomy" id="2483200"/>
    <lineage>
        <taxon>Eukaryota</taxon>
        <taxon>Sar</taxon>
        <taxon>Stramenopiles</taxon>
        <taxon>Ochrophyta</taxon>
        <taxon>Pelagophyceae</taxon>
        <taxon>Pelagomonadales</taxon>
        <taxon>Pelagomonadaceae</taxon>
        <taxon>Chrysophaeum</taxon>
    </lineage>
</organism>
<dbReference type="InterPro" id="IPR035979">
    <property type="entry name" value="RBD_domain_sf"/>
</dbReference>
<name>A0AAD7UHE2_9STRA</name>
<gene>
    <name evidence="5" type="ORF">CTAYLR_008386</name>
</gene>
<dbReference type="InterPro" id="IPR012337">
    <property type="entry name" value="RNaseH-like_sf"/>
</dbReference>
<dbReference type="Gene3D" id="3.30.70.330">
    <property type="match status" value="1"/>
</dbReference>
<feature type="region of interest" description="Disordered" evidence="2">
    <location>
        <begin position="589"/>
        <end position="621"/>
    </location>
</feature>
<evidence type="ECO:0000256" key="3">
    <source>
        <dbReference type="SAM" id="SignalP"/>
    </source>
</evidence>
<dbReference type="PROSITE" id="PS50102">
    <property type="entry name" value="RRM"/>
    <property type="match status" value="1"/>
</dbReference>
<dbReference type="Gene3D" id="3.30.420.10">
    <property type="entry name" value="Ribonuclease H-like superfamily/Ribonuclease H"/>
    <property type="match status" value="1"/>
</dbReference>
<feature type="chain" id="PRO_5042248859" description="RRM domain-containing protein" evidence="3">
    <location>
        <begin position="19"/>
        <end position="621"/>
    </location>
</feature>
<reference evidence="5" key="1">
    <citation type="submission" date="2023-01" db="EMBL/GenBank/DDBJ databases">
        <title>Metagenome sequencing of chrysophaentin producing Chrysophaeum taylorii.</title>
        <authorList>
            <person name="Davison J."/>
            <person name="Bewley C."/>
        </authorList>
    </citation>
    <scope>NUCLEOTIDE SEQUENCE</scope>
    <source>
        <strain evidence="5">NIES-1699</strain>
    </source>
</reference>
<feature type="domain" description="RRM" evidence="4">
    <location>
        <begin position="229"/>
        <end position="297"/>
    </location>
</feature>
<dbReference type="InterPro" id="IPR000504">
    <property type="entry name" value="RRM_dom"/>
</dbReference>
<protein>
    <recommendedName>
        <fullName evidence="4">RRM domain-containing protein</fullName>
    </recommendedName>
</protein>
<comment type="caution">
    <text evidence="5">The sequence shown here is derived from an EMBL/GenBank/DDBJ whole genome shotgun (WGS) entry which is preliminary data.</text>
</comment>